<comment type="caution">
    <text evidence="5">The sequence shown here is derived from an EMBL/GenBank/DDBJ whole genome shotgun (WGS) entry which is preliminary data.</text>
</comment>
<gene>
    <name evidence="5" type="ORF">RJ640_016620</name>
</gene>
<dbReference type="AlphaFoldDB" id="A0AA88UIU8"/>
<accession>A0AA88UIU8</accession>
<dbReference type="InterPro" id="IPR001005">
    <property type="entry name" value="SANT/Myb"/>
</dbReference>
<evidence type="ECO:0000259" key="3">
    <source>
        <dbReference type="PROSITE" id="PS50090"/>
    </source>
</evidence>
<proteinExistence type="predicted"/>
<name>A0AA88UIU8_9ASTE</name>
<evidence type="ECO:0000313" key="6">
    <source>
        <dbReference type="Proteomes" id="UP001187471"/>
    </source>
</evidence>
<keyword evidence="6" id="KW-1185">Reference proteome</keyword>
<evidence type="ECO:0008006" key="7">
    <source>
        <dbReference type="Google" id="ProtNLM"/>
    </source>
</evidence>
<dbReference type="PROSITE" id="PS51294">
    <property type="entry name" value="HTH_MYB"/>
    <property type="match status" value="1"/>
</dbReference>
<protein>
    <recommendedName>
        <fullName evidence="7">Myb-like domain-containing protein</fullName>
    </recommendedName>
</protein>
<dbReference type="InterPro" id="IPR006553">
    <property type="entry name" value="Leu-rich_rpt_Cys-con_subtyp"/>
</dbReference>
<dbReference type="GO" id="GO:0005634">
    <property type="term" value="C:nucleus"/>
    <property type="evidence" value="ECO:0007669"/>
    <property type="project" value="UniProtKB-SubCell"/>
</dbReference>
<feature type="domain" description="Myb-like" evidence="3">
    <location>
        <begin position="496"/>
        <end position="537"/>
    </location>
</feature>
<evidence type="ECO:0000313" key="5">
    <source>
        <dbReference type="EMBL" id="KAK2983716.1"/>
    </source>
</evidence>
<keyword evidence="2" id="KW-0539">Nucleus</keyword>
<evidence type="ECO:0000256" key="1">
    <source>
        <dbReference type="ARBA" id="ARBA00004123"/>
    </source>
</evidence>
<dbReference type="SMART" id="SM00717">
    <property type="entry name" value="SANT"/>
    <property type="match status" value="1"/>
</dbReference>
<dbReference type="InterPro" id="IPR017930">
    <property type="entry name" value="Myb_dom"/>
</dbReference>
<dbReference type="GO" id="GO:0019005">
    <property type="term" value="C:SCF ubiquitin ligase complex"/>
    <property type="evidence" value="ECO:0007669"/>
    <property type="project" value="TreeGrafter"/>
</dbReference>
<feature type="domain" description="HTH myb-type" evidence="4">
    <location>
        <begin position="494"/>
        <end position="537"/>
    </location>
</feature>
<dbReference type="GO" id="GO:0031146">
    <property type="term" value="P:SCF-dependent proteasomal ubiquitin-dependent protein catabolic process"/>
    <property type="evidence" value="ECO:0007669"/>
    <property type="project" value="TreeGrafter"/>
</dbReference>
<dbReference type="PROSITE" id="PS50090">
    <property type="entry name" value="MYB_LIKE"/>
    <property type="match status" value="1"/>
</dbReference>
<dbReference type="InterPro" id="IPR032675">
    <property type="entry name" value="LRR_dom_sf"/>
</dbReference>
<dbReference type="CDD" id="cd00167">
    <property type="entry name" value="SANT"/>
    <property type="match status" value="1"/>
</dbReference>
<dbReference type="SMART" id="SM00367">
    <property type="entry name" value="LRR_CC"/>
    <property type="match status" value="5"/>
</dbReference>
<dbReference type="SUPFAM" id="SSF46689">
    <property type="entry name" value="Homeodomain-like"/>
    <property type="match status" value="1"/>
</dbReference>
<comment type="subcellular location">
    <subcellularLocation>
        <location evidence="1">Nucleus</location>
    </subcellularLocation>
</comment>
<reference evidence="5" key="1">
    <citation type="submission" date="2022-12" db="EMBL/GenBank/DDBJ databases">
        <title>Draft genome assemblies for two species of Escallonia (Escalloniales).</title>
        <authorList>
            <person name="Chanderbali A."/>
            <person name="Dervinis C."/>
            <person name="Anghel I."/>
            <person name="Soltis D."/>
            <person name="Soltis P."/>
            <person name="Zapata F."/>
        </authorList>
    </citation>
    <scope>NUCLEOTIDE SEQUENCE</scope>
    <source>
        <strain evidence="5">UCBG92.1500</strain>
        <tissue evidence="5">Leaf</tissue>
    </source>
</reference>
<evidence type="ECO:0000259" key="4">
    <source>
        <dbReference type="PROSITE" id="PS51294"/>
    </source>
</evidence>
<sequence length="553" mass="61890">MALCGALGGFAAAYQFLEELRLKRMAVSDESLEFKAMSFPCLKSLSLLSFDGFSTDGLKSIASHCRRRWWFQESCLLPIRAVLVLLSVTSRKGFSLNEPEANIFASGALGGFAAAYQFLEELRLKRMAVSDESLEFKAMSFPCLKSLSLLSFDGFSTDGLKSIASHCRRRWWFQESCLLPIRAVLVLLSVTSRKGFSLNEPEANIFASGALGGFAAAYQFLEELRLKRMAVSDESLEFKAMSFPCLKSLSLLSFDGFSTDGLKSIASHCRRRWWFQESCLLPIRAVLVLLSVTSRKGFSLNEPEANIFASGALGGFAAAYQFLEELRLKRMAVSDESLEFKAMSFPCLKSLSLLSFDGFSTDGLKSIASHCRRRWWFQESCLLPIRAVLVLLSVTSRKGFSLNEPEANIFASGALGGFAAAYQFLEELRLKRMAVSDESLEFKAMSFPCLKSLSLLSFDGFSTDGLKSIASHCRRRWWFQLHFWPMDSSLVHALIKGRWTDDEDKKLIRLVKKHGVRKWAQIAEKVIGRAGEQCRKRSATTGPLANFIVFLLT</sequence>
<dbReference type="EMBL" id="JAVXUO010001306">
    <property type="protein sequence ID" value="KAK2983716.1"/>
    <property type="molecule type" value="Genomic_DNA"/>
</dbReference>
<evidence type="ECO:0000256" key="2">
    <source>
        <dbReference type="ARBA" id="ARBA00023242"/>
    </source>
</evidence>
<dbReference type="SUPFAM" id="SSF52047">
    <property type="entry name" value="RNI-like"/>
    <property type="match status" value="1"/>
</dbReference>
<dbReference type="Gene3D" id="3.80.10.10">
    <property type="entry name" value="Ribonuclease Inhibitor"/>
    <property type="match status" value="5"/>
</dbReference>
<dbReference type="Proteomes" id="UP001187471">
    <property type="component" value="Unassembled WGS sequence"/>
</dbReference>
<dbReference type="Gene3D" id="1.10.10.60">
    <property type="entry name" value="Homeodomain-like"/>
    <property type="match status" value="1"/>
</dbReference>
<organism evidence="5 6">
    <name type="scientific">Escallonia rubra</name>
    <dbReference type="NCBI Taxonomy" id="112253"/>
    <lineage>
        <taxon>Eukaryota</taxon>
        <taxon>Viridiplantae</taxon>
        <taxon>Streptophyta</taxon>
        <taxon>Embryophyta</taxon>
        <taxon>Tracheophyta</taxon>
        <taxon>Spermatophyta</taxon>
        <taxon>Magnoliopsida</taxon>
        <taxon>eudicotyledons</taxon>
        <taxon>Gunneridae</taxon>
        <taxon>Pentapetalae</taxon>
        <taxon>asterids</taxon>
        <taxon>campanulids</taxon>
        <taxon>Escalloniales</taxon>
        <taxon>Escalloniaceae</taxon>
        <taxon>Escallonia</taxon>
    </lineage>
</organism>
<dbReference type="PANTHER" id="PTHR13318">
    <property type="entry name" value="PARTNER OF PAIRED, ISOFORM B-RELATED"/>
    <property type="match status" value="1"/>
</dbReference>
<dbReference type="InterPro" id="IPR009057">
    <property type="entry name" value="Homeodomain-like_sf"/>
</dbReference>
<dbReference type="Pfam" id="PF00249">
    <property type="entry name" value="Myb_DNA-binding"/>
    <property type="match status" value="1"/>
</dbReference>